<gene>
    <name evidence="3" type="ORF">CHS0354_029333</name>
</gene>
<evidence type="ECO:0000259" key="1">
    <source>
        <dbReference type="Pfam" id="PF00501"/>
    </source>
</evidence>
<dbReference type="PANTHER" id="PTHR42814">
    <property type="entry name" value="AMP-BINDING DOMAIN-CONTAINING PROTEIN"/>
    <property type="match status" value="1"/>
</dbReference>
<reference evidence="3" key="1">
    <citation type="journal article" date="2021" name="Genome Biol. Evol.">
        <title>A High-Quality Reference Genome for a Parasitic Bivalve with Doubly Uniparental Inheritance (Bivalvia: Unionida).</title>
        <authorList>
            <person name="Smith C.H."/>
        </authorList>
    </citation>
    <scope>NUCLEOTIDE SEQUENCE</scope>
    <source>
        <strain evidence="3">CHS0354</strain>
    </source>
</reference>
<name>A0AAE0T2N1_9BIVA</name>
<keyword evidence="4" id="KW-1185">Reference proteome</keyword>
<reference evidence="3" key="3">
    <citation type="submission" date="2023-05" db="EMBL/GenBank/DDBJ databases">
        <authorList>
            <person name="Smith C.H."/>
        </authorList>
    </citation>
    <scope>NUCLEOTIDE SEQUENCE</scope>
    <source>
        <strain evidence="3">CHS0354</strain>
        <tissue evidence="3">Mantle</tissue>
    </source>
</reference>
<dbReference type="Proteomes" id="UP001195483">
    <property type="component" value="Unassembled WGS sequence"/>
</dbReference>
<feature type="domain" description="AMP-binding enzyme C-terminal" evidence="2">
    <location>
        <begin position="457"/>
        <end position="536"/>
    </location>
</feature>
<comment type="caution">
    <text evidence="3">The sequence shown here is derived from an EMBL/GenBank/DDBJ whole genome shotgun (WGS) entry which is preliminary data.</text>
</comment>
<dbReference type="Gene3D" id="3.40.50.12780">
    <property type="entry name" value="N-terminal domain of ligase-like"/>
    <property type="match status" value="1"/>
</dbReference>
<dbReference type="InterPro" id="IPR025110">
    <property type="entry name" value="AMP-bd_C"/>
</dbReference>
<dbReference type="SUPFAM" id="SSF56801">
    <property type="entry name" value="Acetyl-CoA synthetase-like"/>
    <property type="match status" value="1"/>
</dbReference>
<dbReference type="InterPro" id="IPR000873">
    <property type="entry name" value="AMP-dep_synth/lig_dom"/>
</dbReference>
<evidence type="ECO:0000313" key="4">
    <source>
        <dbReference type="Proteomes" id="UP001195483"/>
    </source>
</evidence>
<dbReference type="InterPro" id="IPR020845">
    <property type="entry name" value="AMP-binding_CS"/>
</dbReference>
<organism evidence="3 4">
    <name type="scientific">Potamilus streckersoni</name>
    <dbReference type="NCBI Taxonomy" id="2493646"/>
    <lineage>
        <taxon>Eukaryota</taxon>
        <taxon>Metazoa</taxon>
        <taxon>Spiralia</taxon>
        <taxon>Lophotrochozoa</taxon>
        <taxon>Mollusca</taxon>
        <taxon>Bivalvia</taxon>
        <taxon>Autobranchia</taxon>
        <taxon>Heteroconchia</taxon>
        <taxon>Palaeoheterodonta</taxon>
        <taxon>Unionida</taxon>
        <taxon>Unionoidea</taxon>
        <taxon>Unionidae</taxon>
        <taxon>Ambleminae</taxon>
        <taxon>Lampsilini</taxon>
        <taxon>Potamilus</taxon>
    </lineage>
</organism>
<reference evidence="3" key="2">
    <citation type="journal article" date="2021" name="Genome Biol. Evol.">
        <title>Developing a high-quality reference genome for a parasitic bivalve with doubly uniparental inheritance (Bivalvia: Unionida).</title>
        <authorList>
            <person name="Smith C.H."/>
        </authorList>
    </citation>
    <scope>NUCLEOTIDE SEQUENCE</scope>
    <source>
        <strain evidence="3">CHS0354</strain>
        <tissue evidence="3">Mantle</tissue>
    </source>
</reference>
<dbReference type="InterPro" id="IPR045851">
    <property type="entry name" value="AMP-bd_C_sf"/>
</dbReference>
<evidence type="ECO:0000259" key="2">
    <source>
        <dbReference type="Pfam" id="PF13193"/>
    </source>
</evidence>
<evidence type="ECO:0000313" key="3">
    <source>
        <dbReference type="EMBL" id="KAK3602516.1"/>
    </source>
</evidence>
<dbReference type="Pfam" id="PF13193">
    <property type="entry name" value="AMP-binding_C"/>
    <property type="match status" value="1"/>
</dbReference>
<protein>
    <submittedName>
        <fullName evidence="3">Uncharacterized protein</fullName>
    </submittedName>
</protein>
<proteinExistence type="predicted"/>
<dbReference type="InterPro" id="IPR042099">
    <property type="entry name" value="ANL_N_sf"/>
</dbReference>
<dbReference type="PROSITE" id="PS00455">
    <property type="entry name" value="AMP_BINDING"/>
    <property type="match status" value="1"/>
</dbReference>
<sequence length="555" mass="61729">MHRFSYVNNVRTSPLQYRTIPDCIQEKAADIPDAEAFVFLYEDSSRTSITWSQLYQRSVEFSKSLVVLGVNEKDVVAISGPNCPEWLYAAFGTMMARAIPAIINITYSDGSDVEAMLKKLESCSTFILHPGFENKQWRILKSLIESIDENGNTVFKNVPSMKHLIFMAKPTNEGDLLIPSVSEMIEGHPHDLELPLIDPEDIAFIFQTSGSTGVPKPLAHTHFSITCYSSDGLMNTDFRKYNDRNFGWIGGFPFTVCTGETRVTPCYLSETPNYLDIMIKSIQRERCSWAMCLPSMLKALVDRKNTLPNDWPLKAITLGGQPIAALFSSAVGTVCSTLFVGYASTESLLISGKVVTSPEEYQAFSAGYVMKGMEVKVVDDEGHPVSKGTRGEIYARSSTLFLNYFNDPEKTTKSKTESGWFKTDDIGYLTETGELFVEGRKSDIIICGGLNVTPSIIELLLKTFPGVDDVAVVPVSHPSLFQVVCACVVPKIGSCLTEEALHTFCKEKHVDKAGRFTVLPTYYIFLHKFPRTNTGKIDKKSLEREAKLRFGVNSP</sequence>
<dbReference type="AlphaFoldDB" id="A0AAE0T2N1"/>
<dbReference type="EMBL" id="JAEAOA010001758">
    <property type="protein sequence ID" value="KAK3602516.1"/>
    <property type="molecule type" value="Genomic_DNA"/>
</dbReference>
<feature type="domain" description="AMP-dependent synthetase/ligase" evidence="1">
    <location>
        <begin position="25"/>
        <end position="405"/>
    </location>
</feature>
<dbReference type="Pfam" id="PF00501">
    <property type="entry name" value="AMP-binding"/>
    <property type="match status" value="1"/>
</dbReference>
<accession>A0AAE0T2N1</accession>
<dbReference type="PANTHER" id="PTHR42814:SF3">
    <property type="entry name" value="BETA-N-ACETYLHEXOSAMINIDASE"/>
    <property type="match status" value="1"/>
</dbReference>
<dbReference type="Gene3D" id="3.30.300.30">
    <property type="match status" value="1"/>
</dbReference>